<evidence type="ECO:0000313" key="3">
    <source>
        <dbReference type="Proteomes" id="UP000291343"/>
    </source>
</evidence>
<feature type="region of interest" description="Disordered" evidence="1">
    <location>
        <begin position="1"/>
        <end position="24"/>
    </location>
</feature>
<dbReference type="EMBL" id="QKKF02004942">
    <property type="protein sequence ID" value="RZF47038.1"/>
    <property type="molecule type" value="Genomic_DNA"/>
</dbReference>
<organism evidence="2 3">
    <name type="scientific">Laodelphax striatellus</name>
    <name type="common">Small brown planthopper</name>
    <name type="synonym">Delphax striatella</name>
    <dbReference type="NCBI Taxonomy" id="195883"/>
    <lineage>
        <taxon>Eukaryota</taxon>
        <taxon>Metazoa</taxon>
        <taxon>Ecdysozoa</taxon>
        <taxon>Arthropoda</taxon>
        <taxon>Hexapoda</taxon>
        <taxon>Insecta</taxon>
        <taxon>Pterygota</taxon>
        <taxon>Neoptera</taxon>
        <taxon>Paraneoptera</taxon>
        <taxon>Hemiptera</taxon>
        <taxon>Auchenorrhyncha</taxon>
        <taxon>Fulgoroidea</taxon>
        <taxon>Delphacidae</taxon>
        <taxon>Criomorphinae</taxon>
        <taxon>Laodelphax</taxon>
    </lineage>
</organism>
<dbReference type="AlphaFoldDB" id="A0A482XNR2"/>
<feature type="region of interest" description="Disordered" evidence="1">
    <location>
        <begin position="54"/>
        <end position="98"/>
    </location>
</feature>
<reference evidence="2 3" key="1">
    <citation type="journal article" date="2017" name="Gigascience">
        <title>Genome sequence of the small brown planthopper, Laodelphax striatellus.</title>
        <authorList>
            <person name="Zhu J."/>
            <person name="Jiang F."/>
            <person name="Wang X."/>
            <person name="Yang P."/>
            <person name="Bao Y."/>
            <person name="Zhao W."/>
            <person name="Wang W."/>
            <person name="Lu H."/>
            <person name="Wang Q."/>
            <person name="Cui N."/>
            <person name="Li J."/>
            <person name="Chen X."/>
            <person name="Luo L."/>
            <person name="Yu J."/>
            <person name="Kang L."/>
            <person name="Cui F."/>
        </authorList>
    </citation>
    <scope>NUCLEOTIDE SEQUENCE [LARGE SCALE GENOMIC DNA]</scope>
    <source>
        <strain evidence="2">Lst14</strain>
    </source>
</reference>
<proteinExistence type="predicted"/>
<comment type="caution">
    <text evidence="2">The sequence shown here is derived from an EMBL/GenBank/DDBJ whole genome shotgun (WGS) entry which is preliminary data.</text>
</comment>
<gene>
    <name evidence="2" type="ORF">LSTR_LSTR012615</name>
</gene>
<protein>
    <submittedName>
        <fullName evidence="2">Uncharacterized protein</fullName>
    </submittedName>
</protein>
<keyword evidence="3" id="KW-1185">Reference proteome</keyword>
<dbReference type="Proteomes" id="UP000291343">
    <property type="component" value="Unassembled WGS sequence"/>
</dbReference>
<accession>A0A482XNR2</accession>
<sequence length="125" mass="13238">MKVPIFDRTLRTSDPNIPETGAQVTHSVHGPPDCCHMPCQGATCPPPPTLAACQGTAHHPPAPSLETCDAPSTQSPLAPSGNPCVLATPTSRSSRSQPPLTILVVLLQVTTMRHAAQRTMFLTRK</sequence>
<dbReference type="InParanoid" id="A0A482XNR2"/>
<name>A0A482XNR2_LAOST</name>
<evidence type="ECO:0000313" key="2">
    <source>
        <dbReference type="EMBL" id="RZF47038.1"/>
    </source>
</evidence>
<evidence type="ECO:0000256" key="1">
    <source>
        <dbReference type="SAM" id="MobiDB-lite"/>
    </source>
</evidence>